<evidence type="ECO:0000313" key="2">
    <source>
        <dbReference type="Proteomes" id="UP000185841"/>
    </source>
</evidence>
<dbReference type="AlphaFoldDB" id="A0A1N6S7N1"/>
<evidence type="ECO:0008006" key="3">
    <source>
        <dbReference type="Google" id="ProtNLM"/>
    </source>
</evidence>
<organism evidence="1 2">
    <name type="scientific">Aquipseudomonas alcaligenes</name>
    <name type="common">Pseudomonas alcaligenes</name>
    <dbReference type="NCBI Taxonomy" id="43263"/>
    <lineage>
        <taxon>Bacteria</taxon>
        <taxon>Pseudomonadati</taxon>
        <taxon>Pseudomonadota</taxon>
        <taxon>Gammaproteobacteria</taxon>
        <taxon>Pseudomonadales</taxon>
        <taxon>Pseudomonadaceae</taxon>
        <taxon>Aquipseudomonas</taxon>
    </lineage>
</organism>
<sequence length="144" mass="15783">MPYTLTLDSIDLAADPELGGEQLQWTDEHEWDPVEQNQDRSLGGALMVQEGAKLYGRPITLASNDGAWFTKATIDALQALRDQPGIVMLLTLPGGQQHHVTWNRVAGYPVEAVPLFRQVVYSPGDLFLLTLRLITVAPPPAPTP</sequence>
<dbReference type="Proteomes" id="UP000185841">
    <property type="component" value="Unassembled WGS sequence"/>
</dbReference>
<name>A0A1N6S7N1_AQUAC</name>
<reference evidence="1 2" key="1">
    <citation type="submission" date="2017-01" db="EMBL/GenBank/DDBJ databases">
        <authorList>
            <person name="Mah S.A."/>
            <person name="Swanson W.J."/>
            <person name="Moy G.W."/>
            <person name="Vacquier V.D."/>
        </authorList>
    </citation>
    <scope>NUCLEOTIDE SEQUENCE [LARGE SCALE GENOMIC DNA]</scope>
    <source>
        <strain evidence="1 2">RU36E</strain>
    </source>
</reference>
<dbReference type="RefSeq" id="WP_139332533.1">
    <property type="nucleotide sequence ID" value="NZ_FTMP01000003.1"/>
</dbReference>
<protein>
    <recommendedName>
        <fullName evidence="3">Phage tail protein</fullName>
    </recommendedName>
</protein>
<accession>A0A1N6S7N1</accession>
<proteinExistence type="predicted"/>
<dbReference type="EMBL" id="FTMP01000003">
    <property type="protein sequence ID" value="SIQ37050.1"/>
    <property type="molecule type" value="Genomic_DNA"/>
</dbReference>
<gene>
    <name evidence="1" type="ORF">SAMN05878282_103409</name>
</gene>
<evidence type="ECO:0000313" key="1">
    <source>
        <dbReference type="EMBL" id="SIQ37050.1"/>
    </source>
</evidence>